<dbReference type="AlphaFoldDB" id="A0AAV4FSD6"/>
<feature type="transmembrane region" description="Helical" evidence="2">
    <location>
        <begin position="56"/>
        <end position="76"/>
    </location>
</feature>
<sequence length="145" mass="15663">MKFTHCGIQSATRCVKYLLRIKEEEAVVVAVVVLVVVVVVVVGVVVVVVVVVVVDVVVVVLVVVVVVVAVVVVVVVRQFKPNDNHLPVYSDKGEDEDGSADGCLRQPGNDLTQVRVGVAQPDPTMLQDVHRVAKHTRDQVRQSQA</sequence>
<comment type="caution">
    <text evidence="3">The sequence shown here is derived from an EMBL/GenBank/DDBJ whole genome shotgun (WGS) entry which is preliminary data.</text>
</comment>
<keyword evidence="2" id="KW-0812">Transmembrane</keyword>
<name>A0AAV4FSD6_9GAST</name>
<organism evidence="3 4">
    <name type="scientific">Elysia marginata</name>
    <dbReference type="NCBI Taxonomy" id="1093978"/>
    <lineage>
        <taxon>Eukaryota</taxon>
        <taxon>Metazoa</taxon>
        <taxon>Spiralia</taxon>
        <taxon>Lophotrochozoa</taxon>
        <taxon>Mollusca</taxon>
        <taxon>Gastropoda</taxon>
        <taxon>Heterobranchia</taxon>
        <taxon>Euthyneura</taxon>
        <taxon>Panpulmonata</taxon>
        <taxon>Sacoglossa</taxon>
        <taxon>Placobranchoidea</taxon>
        <taxon>Plakobranchidae</taxon>
        <taxon>Elysia</taxon>
    </lineage>
</organism>
<gene>
    <name evidence="3" type="ORF">ElyMa_000474100</name>
</gene>
<keyword evidence="2" id="KW-0472">Membrane</keyword>
<dbReference type="EMBL" id="BMAT01000925">
    <property type="protein sequence ID" value="GFR76154.1"/>
    <property type="molecule type" value="Genomic_DNA"/>
</dbReference>
<dbReference type="Proteomes" id="UP000762676">
    <property type="component" value="Unassembled WGS sequence"/>
</dbReference>
<evidence type="ECO:0000313" key="4">
    <source>
        <dbReference type="Proteomes" id="UP000762676"/>
    </source>
</evidence>
<reference evidence="3 4" key="1">
    <citation type="journal article" date="2021" name="Elife">
        <title>Chloroplast acquisition without the gene transfer in kleptoplastic sea slugs, Plakobranchus ocellatus.</title>
        <authorList>
            <person name="Maeda T."/>
            <person name="Takahashi S."/>
            <person name="Yoshida T."/>
            <person name="Shimamura S."/>
            <person name="Takaki Y."/>
            <person name="Nagai Y."/>
            <person name="Toyoda A."/>
            <person name="Suzuki Y."/>
            <person name="Arimoto A."/>
            <person name="Ishii H."/>
            <person name="Satoh N."/>
            <person name="Nishiyama T."/>
            <person name="Hasebe M."/>
            <person name="Maruyama T."/>
            <person name="Minagawa J."/>
            <person name="Obokata J."/>
            <person name="Shigenobu S."/>
        </authorList>
    </citation>
    <scope>NUCLEOTIDE SEQUENCE [LARGE SCALE GENOMIC DNA]</scope>
</reference>
<feature type="transmembrane region" description="Helical" evidence="2">
    <location>
        <begin position="26"/>
        <end position="50"/>
    </location>
</feature>
<evidence type="ECO:0000256" key="2">
    <source>
        <dbReference type="SAM" id="Phobius"/>
    </source>
</evidence>
<evidence type="ECO:0000313" key="3">
    <source>
        <dbReference type="EMBL" id="GFR76154.1"/>
    </source>
</evidence>
<protein>
    <submittedName>
        <fullName evidence="3">Uncharacterized protein</fullName>
    </submittedName>
</protein>
<accession>A0AAV4FSD6</accession>
<proteinExistence type="predicted"/>
<evidence type="ECO:0000256" key="1">
    <source>
        <dbReference type="SAM" id="MobiDB-lite"/>
    </source>
</evidence>
<feature type="region of interest" description="Disordered" evidence="1">
    <location>
        <begin position="87"/>
        <end position="110"/>
    </location>
</feature>
<keyword evidence="4" id="KW-1185">Reference proteome</keyword>
<keyword evidence="2" id="KW-1133">Transmembrane helix</keyword>